<dbReference type="PIRSF" id="PIRSF003230">
    <property type="entry name" value="YbgC"/>
    <property type="match status" value="1"/>
</dbReference>
<dbReference type="PANTHER" id="PTHR31793:SF37">
    <property type="entry name" value="ACYL-COA THIOESTER HYDROLASE YBGC"/>
    <property type="match status" value="1"/>
</dbReference>
<gene>
    <name evidence="3" type="ORF">HNP46_002769</name>
</gene>
<proteinExistence type="inferred from homology"/>
<dbReference type="InterPro" id="IPR050563">
    <property type="entry name" value="4-hydroxybenzoyl-CoA_TE"/>
</dbReference>
<dbReference type="InterPro" id="IPR006684">
    <property type="entry name" value="YbgC/YbaW"/>
</dbReference>
<dbReference type="Gene3D" id="3.10.129.10">
    <property type="entry name" value="Hotdog Thioesterase"/>
    <property type="match status" value="1"/>
</dbReference>
<dbReference type="InterPro" id="IPR014166">
    <property type="entry name" value="Tol-Pal_acyl-CoA_thioesterase"/>
</dbReference>
<evidence type="ECO:0000256" key="2">
    <source>
        <dbReference type="ARBA" id="ARBA00022801"/>
    </source>
</evidence>
<evidence type="ECO:0000256" key="1">
    <source>
        <dbReference type="ARBA" id="ARBA00005953"/>
    </source>
</evidence>
<evidence type="ECO:0000313" key="3">
    <source>
        <dbReference type="EMBL" id="MBB4863909.1"/>
    </source>
</evidence>
<dbReference type="FunFam" id="3.10.129.10:FF:000004">
    <property type="entry name" value="Tol-pal system-associated acyl-CoA thioesterase"/>
    <property type="match status" value="1"/>
</dbReference>
<dbReference type="EC" id="3.1.2.23" evidence="3"/>
<dbReference type="InterPro" id="IPR029069">
    <property type="entry name" value="HotDog_dom_sf"/>
</dbReference>
<accession>A0A7W7KJH6</accession>
<dbReference type="SUPFAM" id="SSF54637">
    <property type="entry name" value="Thioesterase/thiol ester dehydrase-isomerase"/>
    <property type="match status" value="1"/>
</dbReference>
<sequence>MRAQHGGQPFQQRYRVYFEDTDAGGIVYYVNYLKFMERARTERLRDLGFAQSQLAEENLLFVVHSAEARYHAPARLDDELLVSAEVEELNRASLKFRQQVRRASDSTLLCEGRFLVACVRADNLKPRAIPDVLRAAFAGSPDTLSAGD</sequence>
<dbReference type="NCBIfam" id="TIGR00051">
    <property type="entry name" value="YbgC/FadM family acyl-CoA thioesterase"/>
    <property type="match status" value="1"/>
</dbReference>
<evidence type="ECO:0000313" key="4">
    <source>
        <dbReference type="Proteomes" id="UP000566995"/>
    </source>
</evidence>
<keyword evidence="2 3" id="KW-0378">Hydrolase</keyword>
<dbReference type="CDD" id="cd00586">
    <property type="entry name" value="4HBT"/>
    <property type="match status" value="1"/>
</dbReference>
<dbReference type="PANTHER" id="PTHR31793">
    <property type="entry name" value="4-HYDROXYBENZOYL-COA THIOESTERASE FAMILY MEMBER"/>
    <property type="match status" value="1"/>
</dbReference>
<dbReference type="Pfam" id="PF13279">
    <property type="entry name" value="4HBT_2"/>
    <property type="match status" value="1"/>
</dbReference>
<dbReference type="EMBL" id="JACHLI010000009">
    <property type="protein sequence ID" value="MBB4863909.1"/>
    <property type="molecule type" value="Genomic_DNA"/>
</dbReference>
<comment type="caution">
    <text evidence="3">The sequence shown here is derived from an EMBL/GenBank/DDBJ whole genome shotgun (WGS) entry which is preliminary data.</text>
</comment>
<dbReference type="GO" id="GO:0018739">
    <property type="term" value="F:4-hydroxybenzoyl-CoA thioesterase activity"/>
    <property type="evidence" value="ECO:0007669"/>
    <property type="project" value="UniProtKB-EC"/>
</dbReference>
<dbReference type="NCBIfam" id="TIGR02799">
    <property type="entry name" value="thio_ybgC"/>
    <property type="match status" value="1"/>
</dbReference>
<name>A0A7W7KJH6_PSENT</name>
<organism evidence="3 4">
    <name type="scientific">Pseudomonas nitroreducens</name>
    <dbReference type="NCBI Taxonomy" id="46680"/>
    <lineage>
        <taxon>Bacteria</taxon>
        <taxon>Pseudomonadati</taxon>
        <taxon>Pseudomonadota</taxon>
        <taxon>Gammaproteobacteria</taxon>
        <taxon>Pseudomonadales</taxon>
        <taxon>Pseudomonadaceae</taxon>
        <taxon>Pseudomonas</taxon>
    </lineage>
</organism>
<dbReference type="RefSeq" id="WP_184589725.1">
    <property type="nucleotide sequence ID" value="NZ_JACHLI010000009.1"/>
</dbReference>
<dbReference type="AlphaFoldDB" id="A0A7W7KJH6"/>
<reference evidence="3 4" key="1">
    <citation type="submission" date="2020-08" db="EMBL/GenBank/DDBJ databases">
        <title>Functional genomics of gut bacteria from endangered species of beetles.</title>
        <authorList>
            <person name="Carlos-Shanley C."/>
        </authorList>
    </citation>
    <scope>NUCLEOTIDE SEQUENCE [LARGE SCALE GENOMIC DNA]</scope>
    <source>
        <strain evidence="3 4">S00179</strain>
    </source>
</reference>
<dbReference type="GO" id="GO:0047617">
    <property type="term" value="F:fatty acyl-CoA hydrolase activity"/>
    <property type="evidence" value="ECO:0007669"/>
    <property type="project" value="TreeGrafter"/>
</dbReference>
<protein>
    <submittedName>
        <fullName evidence="3">4-hydroxybenzoyl-CoA thioesterase</fullName>
        <ecNumber evidence="3">3.1.2.23</ecNumber>
    </submittedName>
</protein>
<dbReference type="Proteomes" id="UP000566995">
    <property type="component" value="Unassembled WGS sequence"/>
</dbReference>
<comment type="similarity">
    <text evidence="1">Belongs to the 4-hydroxybenzoyl-CoA thioesterase family.</text>
</comment>